<protein>
    <recommendedName>
        <fullName evidence="5">EGF-like domain-containing protein</fullName>
    </recommendedName>
</protein>
<keyword evidence="4" id="KW-1133">Transmembrane helix</keyword>
<keyword evidence="4" id="KW-0812">Transmembrane</keyword>
<dbReference type="InterPro" id="IPR000742">
    <property type="entry name" value="EGF"/>
</dbReference>
<evidence type="ECO:0000259" key="5">
    <source>
        <dbReference type="PROSITE" id="PS50026"/>
    </source>
</evidence>
<evidence type="ECO:0000256" key="3">
    <source>
        <dbReference type="PROSITE-ProRule" id="PRU00076"/>
    </source>
</evidence>
<evidence type="ECO:0000313" key="6">
    <source>
        <dbReference type="EMBL" id="MED6260200.1"/>
    </source>
</evidence>
<feature type="disulfide bond" evidence="3">
    <location>
        <begin position="17"/>
        <end position="34"/>
    </location>
</feature>
<sequence length="109" mass="12210">MMAEHGTPCDPQDATYCMNGGTCYKIPSMDKISCVCSESFKGSRCEQYQLLSYSLDEQDKGLLAAVVILVLFIFVVLAVVIYYVHKMVKQRKPNQQNNGQGYGWVKSTV</sequence>
<keyword evidence="1 3" id="KW-0245">EGF-like domain</keyword>
<dbReference type="SUPFAM" id="SSF57196">
    <property type="entry name" value="EGF/Laminin"/>
    <property type="match status" value="1"/>
</dbReference>
<evidence type="ECO:0000256" key="2">
    <source>
        <dbReference type="ARBA" id="ARBA00023157"/>
    </source>
</evidence>
<dbReference type="PROSITE" id="PS50026">
    <property type="entry name" value="EGF_3"/>
    <property type="match status" value="1"/>
</dbReference>
<name>A0ABU7CEK0_9TELE</name>
<dbReference type="Proteomes" id="UP001345963">
    <property type="component" value="Unassembled WGS sequence"/>
</dbReference>
<evidence type="ECO:0000256" key="4">
    <source>
        <dbReference type="SAM" id="Phobius"/>
    </source>
</evidence>
<dbReference type="EMBL" id="JAHUTI010088698">
    <property type="protein sequence ID" value="MED6260200.1"/>
    <property type="molecule type" value="Genomic_DNA"/>
</dbReference>
<evidence type="ECO:0000313" key="7">
    <source>
        <dbReference type="Proteomes" id="UP001345963"/>
    </source>
</evidence>
<feature type="domain" description="EGF-like" evidence="5">
    <location>
        <begin position="5"/>
        <end position="46"/>
    </location>
</feature>
<dbReference type="PANTHER" id="PTHR10740">
    <property type="entry name" value="TRANSFORMING GROWTH FACTOR ALPHA"/>
    <property type="match status" value="1"/>
</dbReference>
<dbReference type="PROSITE" id="PS00022">
    <property type="entry name" value="EGF_1"/>
    <property type="match status" value="1"/>
</dbReference>
<proteinExistence type="predicted"/>
<keyword evidence="2 3" id="KW-1015">Disulfide bond</keyword>
<reference evidence="6 7" key="1">
    <citation type="submission" date="2021-07" db="EMBL/GenBank/DDBJ databases">
        <authorList>
            <person name="Palmer J.M."/>
        </authorList>
    </citation>
    <scope>NUCLEOTIDE SEQUENCE [LARGE SCALE GENOMIC DNA]</scope>
    <source>
        <strain evidence="6 7">AT_MEX2019</strain>
        <tissue evidence="6">Muscle</tissue>
    </source>
</reference>
<dbReference type="SMART" id="SM00181">
    <property type="entry name" value="EGF"/>
    <property type="match status" value="1"/>
</dbReference>
<accession>A0ABU7CEK0</accession>
<organism evidence="6 7">
    <name type="scientific">Ataeniobius toweri</name>
    <dbReference type="NCBI Taxonomy" id="208326"/>
    <lineage>
        <taxon>Eukaryota</taxon>
        <taxon>Metazoa</taxon>
        <taxon>Chordata</taxon>
        <taxon>Craniata</taxon>
        <taxon>Vertebrata</taxon>
        <taxon>Euteleostomi</taxon>
        <taxon>Actinopterygii</taxon>
        <taxon>Neopterygii</taxon>
        <taxon>Teleostei</taxon>
        <taxon>Neoteleostei</taxon>
        <taxon>Acanthomorphata</taxon>
        <taxon>Ovalentaria</taxon>
        <taxon>Atherinomorphae</taxon>
        <taxon>Cyprinodontiformes</taxon>
        <taxon>Goodeidae</taxon>
        <taxon>Ataeniobius</taxon>
    </lineage>
</organism>
<comment type="caution">
    <text evidence="3">Lacks conserved residue(s) required for the propagation of feature annotation.</text>
</comment>
<dbReference type="PANTHER" id="PTHR10740:SF15">
    <property type="entry name" value="EGF-LIKE DOMAIN-CONTAINING PROTEIN"/>
    <property type="match status" value="1"/>
</dbReference>
<keyword evidence="4" id="KW-0472">Membrane</keyword>
<gene>
    <name evidence="6" type="ORF">ATANTOWER_007428</name>
</gene>
<feature type="transmembrane region" description="Helical" evidence="4">
    <location>
        <begin position="62"/>
        <end position="84"/>
    </location>
</feature>
<comment type="caution">
    <text evidence="6">The sequence shown here is derived from an EMBL/GenBank/DDBJ whole genome shotgun (WGS) entry which is preliminary data.</text>
</comment>
<dbReference type="Pfam" id="PF00008">
    <property type="entry name" value="EGF"/>
    <property type="match status" value="1"/>
</dbReference>
<evidence type="ECO:0000256" key="1">
    <source>
        <dbReference type="ARBA" id="ARBA00022536"/>
    </source>
</evidence>
<dbReference type="Gene3D" id="2.10.25.10">
    <property type="entry name" value="Laminin"/>
    <property type="match status" value="1"/>
</dbReference>
<feature type="disulfide bond" evidence="3">
    <location>
        <begin position="36"/>
        <end position="45"/>
    </location>
</feature>
<keyword evidence="7" id="KW-1185">Reference proteome</keyword>